<feature type="domain" description="ThuA-like" evidence="2">
    <location>
        <begin position="120"/>
        <end position="314"/>
    </location>
</feature>
<dbReference type="InterPro" id="IPR029062">
    <property type="entry name" value="Class_I_gatase-like"/>
</dbReference>
<evidence type="ECO:0000259" key="2">
    <source>
        <dbReference type="Pfam" id="PF06283"/>
    </source>
</evidence>
<dbReference type="InterPro" id="IPR029010">
    <property type="entry name" value="ThuA-like"/>
</dbReference>
<feature type="chain" id="PRO_5045141901" evidence="1">
    <location>
        <begin position="23"/>
        <end position="345"/>
    </location>
</feature>
<proteinExistence type="predicted"/>
<dbReference type="EMBL" id="JBHSJJ010000016">
    <property type="protein sequence ID" value="MFC4874172.1"/>
    <property type="molecule type" value="Genomic_DNA"/>
</dbReference>
<accession>A0ABV9T6R2</accession>
<protein>
    <submittedName>
        <fullName evidence="3">ThuA domain-containing protein</fullName>
    </submittedName>
</protein>
<dbReference type="RefSeq" id="WP_377067768.1">
    <property type="nucleotide sequence ID" value="NZ_JBHSJJ010000016.1"/>
</dbReference>
<dbReference type="PANTHER" id="PTHR40469">
    <property type="entry name" value="SECRETED GLYCOSYL HYDROLASE"/>
    <property type="match status" value="1"/>
</dbReference>
<comment type="caution">
    <text evidence="3">The sequence shown here is derived from an EMBL/GenBank/DDBJ whole genome shotgun (WGS) entry which is preliminary data.</text>
</comment>
<gene>
    <name evidence="3" type="ORF">ACFPFU_20880</name>
</gene>
<organism evidence="3 4">
    <name type="scientific">Negadavirga shengliensis</name>
    <dbReference type="NCBI Taxonomy" id="1389218"/>
    <lineage>
        <taxon>Bacteria</taxon>
        <taxon>Pseudomonadati</taxon>
        <taxon>Bacteroidota</taxon>
        <taxon>Cytophagia</taxon>
        <taxon>Cytophagales</taxon>
        <taxon>Cyclobacteriaceae</taxon>
        <taxon>Negadavirga</taxon>
    </lineage>
</organism>
<dbReference type="PANTHER" id="PTHR40469:SF2">
    <property type="entry name" value="GALACTOSE-BINDING DOMAIN-LIKE SUPERFAMILY PROTEIN"/>
    <property type="match status" value="1"/>
</dbReference>
<evidence type="ECO:0000313" key="3">
    <source>
        <dbReference type="EMBL" id="MFC4874172.1"/>
    </source>
</evidence>
<keyword evidence="4" id="KW-1185">Reference proteome</keyword>
<dbReference type="SUPFAM" id="SSF52317">
    <property type="entry name" value="Class I glutamine amidotransferase-like"/>
    <property type="match status" value="1"/>
</dbReference>
<reference evidence="4" key="1">
    <citation type="journal article" date="2019" name="Int. J. Syst. Evol. Microbiol.">
        <title>The Global Catalogue of Microorganisms (GCM) 10K type strain sequencing project: providing services to taxonomists for standard genome sequencing and annotation.</title>
        <authorList>
            <consortium name="The Broad Institute Genomics Platform"/>
            <consortium name="The Broad Institute Genome Sequencing Center for Infectious Disease"/>
            <person name="Wu L."/>
            <person name="Ma J."/>
        </authorList>
    </citation>
    <scope>NUCLEOTIDE SEQUENCE [LARGE SCALE GENOMIC DNA]</scope>
    <source>
        <strain evidence="4">CGMCC 4.7466</strain>
    </source>
</reference>
<dbReference type="Pfam" id="PF06283">
    <property type="entry name" value="ThuA"/>
    <property type="match status" value="1"/>
</dbReference>
<dbReference type="Proteomes" id="UP001595818">
    <property type="component" value="Unassembled WGS sequence"/>
</dbReference>
<sequence>MKTLVYLVIGLLSLDLSAQSGAKTVSVNVSSATQGHHEPNRNAPLKALIVDGQNNHAVWPKSTMMMKQYLEETGLFQVDVYRTKFTWEGDREKKYLPLAGVGETTDLENPRHDPDFAPIFNNYDVVISNFGWKAANWPEKTQKALENYMSSGGGFVSVHAANNSFPDWLEYNKMIGLGGWGDRSEKDGPYVYYNNEGKLIRDPSPGTCGSHGPAHVFPITLRVKDHPITDGMPAVWLTTKDECYAQLRGPAENLTILATGKDVSGKAPTDRHEPMLMVVDYGKGRIFHTALGHDDYSIESVGFIISFLRGVEWAATGDVTIPIPPDFPTAENSTRRDFNLKIGNQ</sequence>
<evidence type="ECO:0000256" key="1">
    <source>
        <dbReference type="SAM" id="SignalP"/>
    </source>
</evidence>
<dbReference type="Gene3D" id="3.40.50.880">
    <property type="match status" value="1"/>
</dbReference>
<name>A0ABV9T6R2_9BACT</name>
<evidence type="ECO:0000313" key="4">
    <source>
        <dbReference type="Proteomes" id="UP001595818"/>
    </source>
</evidence>
<feature type="signal peptide" evidence="1">
    <location>
        <begin position="1"/>
        <end position="22"/>
    </location>
</feature>
<keyword evidence="1" id="KW-0732">Signal</keyword>